<reference evidence="1 2" key="1">
    <citation type="submission" date="2020-01" db="EMBL/GenBank/DDBJ databases">
        <title>Draft genome sequence of Aspergillus udagawae IFM 46972.</title>
        <authorList>
            <person name="Takahashi H."/>
            <person name="Yaguchi T."/>
        </authorList>
    </citation>
    <scope>NUCLEOTIDE SEQUENCE [LARGE SCALE GENOMIC DNA]</scope>
    <source>
        <strain evidence="1 2">IFM 46972</strain>
    </source>
</reference>
<protein>
    <submittedName>
        <fullName evidence="1">Uncharacterized protein</fullName>
    </submittedName>
</protein>
<gene>
    <name evidence="1" type="ORF">IFM46972_04231</name>
</gene>
<dbReference type="AlphaFoldDB" id="A0A8H3RW80"/>
<organism evidence="1 2">
    <name type="scientific">Aspergillus udagawae</name>
    <dbReference type="NCBI Taxonomy" id="91492"/>
    <lineage>
        <taxon>Eukaryota</taxon>
        <taxon>Fungi</taxon>
        <taxon>Dikarya</taxon>
        <taxon>Ascomycota</taxon>
        <taxon>Pezizomycotina</taxon>
        <taxon>Eurotiomycetes</taxon>
        <taxon>Eurotiomycetidae</taxon>
        <taxon>Eurotiales</taxon>
        <taxon>Aspergillaceae</taxon>
        <taxon>Aspergillus</taxon>
        <taxon>Aspergillus subgen. Fumigati</taxon>
    </lineage>
</organism>
<proteinExistence type="predicted"/>
<sequence>MSCASAFIKQLGEVHPDAGMPSKDEIAAHDDHVADGLIWNIVLPCGVLTPRHGSQQDPALLVLKGRIWECQELVPPGVGGPANASIYA</sequence>
<evidence type="ECO:0000313" key="1">
    <source>
        <dbReference type="EMBL" id="GFF34457.1"/>
    </source>
</evidence>
<comment type="caution">
    <text evidence="1">The sequence shown here is derived from an EMBL/GenBank/DDBJ whole genome shotgun (WGS) entry which is preliminary data.</text>
</comment>
<dbReference type="EMBL" id="BLKC01000023">
    <property type="protein sequence ID" value="GFF34457.1"/>
    <property type="molecule type" value="Genomic_DNA"/>
</dbReference>
<evidence type="ECO:0000313" key="2">
    <source>
        <dbReference type="Proteomes" id="UP000465221"/>
    </source>
</evidence>
<accession>A0A8H3RW80</accession>
<dbReference type="Proteomes" id="UP000465221">
    <property type="component" value="Unassembled WGS sequence"/>
</dbReference>
<name>A0A8H3RW80_9EURO</name>